<evidence type="ECO:0000256" key="13">
    <source>
        <dbReference type="ARBA" id="ARBA00025393"/>
    </source>
</evidence>
<keyword evidence="10" id="KW-0010">Activator</keyword>
<evidence type="ECO:0000256" key="2">
    <source>
        <dbReference type="ARBA" id="ARBA00004574"/>
    </source>
</evidence>
<keyword evidence="11" id="KW-0804">Transcription</keyword>
<comment type="subcellular location">
    <subcellularLocation>
        <location evidence="2">Chromosome</location>
        <location evidence="2">Telomere</location>
    </subcellularLocation>
    <subcellularLocation>
        <location evidence="1">Nucleus</location>
    </subcellularLocation>
</comment>
<gene>
    <name evidence="15" type="ORF">AAFC00_002183</name>
</gene>
<keyword evidence="12" id="KW-0539">Nucleus</keyword>
<protein>
    <recommendedName>
        <fullName evidence="5">EKC/KEOPS complex subunit GON7</fullName>
    </recommendedName>
</protein>
<evidence type="ECO:0000256" key="5">
    <source>
        <dbReference type="ARBA" id="ARBA00019746"/>
    </source>
</evidence>
<evidence type="ECO:0000256" key="4">
    <source>
        <dbReference type="ARBA" id="ARBA00011534"/>
    </source>
</evidence>
<evidence type="ECO:0000256" key="12">
    <source>
        <dbReference type="ARBA" id="ARBA00023242"/>
    </source>
</evidence>
<dbReference type="InterPro" id="IPR014849">
    <property type="entry name" value="EKC/KEOPS_Gon7"/>
</dbReference>
<accession>A0ABR3PGM7</accession>
<dbReference type="RefSeq" id="XP_069201547.1">
    <property type="nucleotide sequence ID" value="XM_069341468.1"/>
</dbReference>
<organism evidence="15 16">
    <name type="scientific">Neodothiora populina</name>
    <dbReference type="NCBI Taxonomy" id="2781224"/>
    <lineage>
        <taxon>Eukaryota</taxon>
        <taxon>Fungi</taxon>
        <taxon>Dikarya</taxon>
        <taxon>Ascomycota</taxon>
        <taxon>Pezizomycotina</taxon>
        <taxon>Dothideomycetes</taxon>
        <taxon>Dothideomycetidae</taxon>
        <taxon>Dothideales</taxon>
        <taxon>Dothioraceae</taxon>
        <taxon>Neodothiora</taxon>
    </lineage>
</organism>
<proteinExistence type="inferred from homology"/>
<evidence type="ECO:0000256" key="9">
    <source>
        <dbReference type="ARBA" id="ARBA00023015"/>
    </source>
</evidence>
<comment type="subunit">
    <text evidence="4">Component of the EKC/KEOPS complex composed of at least BUD32, CGI121, GON7, KAE1 and PCC1; the whole complex dimerizes.</text>
</comment>
<dbReference type="GeneID" id="95975885"/>
<comment type="caution">
    <text evidence="15">The sequence shown here is derived from an EMBL/GenBank/DDBJ whole genome shotgun (WGS) entry which is preliminary data.</text>
</comment>
<keyword evidence="16" id="KW-1185">Reference proteome</keyword>
<name>A0ABR3PGM7_9PEZI</name>
<keyword evidence="6" id="KW-0158">Chromosome</keyword>
<feature type="compositionally biased region" description="Basic and acidic residues" evidence="14">
    <location>
        <begin position="86"/>
        <end position="95"/>
    </location>
</feature>
<evidence type="ECO:0000313" key="15">
    <source>
        <dbReference type="EMBL" id="KAL1305274.1"/>
    </source>
</evidence>
<evidence type="ECO:0000256" key="14">
    <source>
        <dbReference type="SAM" id="MobiDB-lite"/>
    </source>
</evidence>
<evidence type="ECO:0000256" key="1">
    <source>
        <dbReference type="ARBA" id="ARBA00004123"/>
    </source>
</evidence>
<keyword evidence="9" id="KW-0805">Transcription regulation</keyword>
<evidence type="ECO:0000256" key="11">
    <source>
        <dbReference type="ARBA" id="ARBA00023163"/>
    </source>
</evidence>
<dbReference type="Pfam" id="PF08738">
    <property type="entry name" value="Gon7"/>
    <property type="match status" value="1"/>
</dbReference>
<dbReference type="Proteomes" id="UP001562354">
    <property type="component" value="Unassembled WGS sequence"/>
</dbReference>
<keyword evidence="8" id="KW-0779">Telomere</keyword>
<reference evidence="15 16" key="1">
    <citation type="submission" date="2024-07" db="EMBL/GenBank/DDBJ databases">
        <title>Draft sequence of the Neodothiora populina.</title>
        <authorList>
            <person name="Drown D.D."/>
            <person name="Schuette U.S."/>
            <person name="Buechlein A.B."/>
            <person name="Rusch D.R."/>
            <person name="Winton L.W."/>
            <person name="Adams G.A."/>
        </authorList>
    </citation>
    <scope>NUCLEOTIDE SEQUENCE [LARGE SCALE GENOMIC DNA]</scope>
    <source>
        <strain evidence="15 16">CPC 39397</strain>
    </source>
</reference>
<evidence type="ECO:0000256" key="10">
    <source>
        <dbReference type="ARBA" id="ARBA00023159"/>
    </source>
</evidence>
<dbReference type="EMBL" id="JBFMKM010000007">
    <property type="protein sequence ID" value="KAL1305274.1"/>
    <property type="molecule type" value="Genomic_DNA"/>
</dbReference>
<evidence type="ECO:0000256" key="7">
    <source>
        <dbReference type="ARBA" id="ARBA00022694"/>
    </source>
</evidence>
<evidence type="ECO:0000256" key="8">
    <source>
        <dbReference type="ARBA" id="ARBA00022895"/>
    </source>
</evidence>
<feature type="region of interest" description="Disordered" evidence="14">
    <location>
        <begin position="72"/>
        <end position="105"/>
    </location>
</feature>
<feature type="compositionally biased region" description="Acidic residues" evidence="14">
    <location>
        <begin position="96"/>
        <end position="105"/>
    </location>
</feature>
<evidence type="ECO:0000313" key="16">
    <source>
        <dbReference type="Proteomes" id="UP001562354"/>
    </source>
</evidence>
<sequence length="105" mass="11496">MSTPASLTASYASSTTTQTFALALPSPPTADSVTEKTAFICSVRSHVSQMQDDINGFLTEKMEEDKLQEAVASLDSAGLQRKKKASQRDEKREEEMYGEEDVGEE</sequence>
<keyword evidence="7" id="KW-0819">tRNA processing</keyword>
<comment type="similarity">
    <text evidence="3">Belongs to the GON7 family.</text>
</comment>
<evidence type="ECO:0000256" key="6">
    <source>
        <dbReference type="ARBA" id="ARBA00022454"/>
    </source>
</evidence>
<evidence type="ECO:0000256" key="3">
    <source>
        <dbReference type="ARBA" id="ARBA00008529"/>
    </source>
</evidence>
<comment type="function">
    <text evidence="13">Component of the EKC/KEOPS complex that is required for the formation of a threonylcarbamoyl group on adenosine at position 37 (t(6)A37) in tRNAs that read codons beginning with adenine. The complex is probably involved in the transfer of the threonylcarbamoyl moiety of threonylcarbamoyl-AMP (TC-AMP) to the N6 group of A37. GON7 likely plays a supporting role to the catalytic subunit KAE1 in the complex. The EKC/KEOPS complex also promotes both telomere uncapping and telomere elongation. The complex is required for efficient recruitment of transcriptional coactivators.</text>
</comment>